<protein>
    <submittedName>
        <fullName evidence="1">Uncharacterized protein</fullName>
    </submittedName>
</protein>
<dbReference type="Proteomes" id="UP000494329">
    <property type="component" value="Unassembled WGS sequence"/>
</dbReference>
<organism evidence="1 2">
    <name type="scientific">Paraburkholderia solisilvae</name>
    <dbReference type="NCBI Taxonomy" id="624376"/>
    <lineage>
        <taxon>Bacteria</taxon>
        <taxon>Pseudomonadati</taxon>
        <taxon>Pseudomonadota</taxon>
        <taxon>Betaproteobacteria</taxon>
        <taxon>Burkholderiales</taxon>
        <taxon>Burkholderiaceae</taxon>
        <taxon>Paraburkholderia</taxon>
    </lineage>
</organism>
<evidence type="ECO:0000313" key="2">
    <source>
        <dbReference type="Proteomes" id="UP000494329"/>
    </source>
</evidence>
<proteinExistence type="predicted"/>
<name>A0A6J5EXP8_9BURK</name>
<accession>A0A6J5EXP8</accession>
<dbReference type="EMBL" id="CADIKF010000067">
    <property type="protein sequence ID" value="CAB3770012.1"/>
    <property type="molecule type" value="Genomic_DNA"/>
</dbReference>
<evidence type="ECO:0000313" key="1">
    <source>
        <dbReference type="EMBL" id="CAB3770012.1"/>
    </source>
</evidence>
<reference evidence="1 2" key="1">
    <citation type="submission" date="2020-04" db="EMBL/GenBank/DDBJ databases">
        <authorList>
            <person name="De Canck E."/>
        </authorList>
    </citation>
    <scope>NUCLEOTIDE SEQUENCE [LARGE SCALE GENOMIC DNA]</scope>
    <source>
        <strain evidence="1 2">LMG 29739</strain>
    </source>
</reference>
<sequence length="42" mass="4512">MVSIRAEEGWMAVEGEPAGIELEILFARCTLDADIVFPAASC</sequence>
<dbReference type="AlphaFoldDB" id="A0A6J5EXP8"/>
<keyword evidence="2" id="KW-1185">Reference proteome</keyword>
<gene>
    <name evidence="1" type="ORF">LMG29739_05686</name>
</gene>